<reference evidence="2 3" key="2">
    <citation type="journal article" date="2008" name="Nature">
        <title>The Phaeodactylum genome reveals the evolutionary history of diatom genomes.</title>
        <authorList>
            <person name="Bowler C."/>
            <person name="Allen A.E."/>
            <person name="Badger J.H."/>
            <person name="Grimwood J."/>
            <person name="Jabbari K."/>
            <person name="Kuo A."/>
            <person name="Maheswari U."/>
            <person name="Martens C."/>
            <person name="Maumus F."/>
            <person name="Otillar R.P."/>
            <person name="Rayko E."/>
            <person name="Salamov A."/>
            <person name="Vandepoele K."/>
            <person name="Beszteri B."/>
            <person name="Gruber A."/>
            <person name="Heijde M."/>
            <person name="Katinka M."/>
            <person name="Mock T."/>
            <person name="Valentin K."/>
            <person name="Verret F."/>
            <person name="Berges J.A."/>
            <person name="Brownlee C."/>
            <person name="Cadoret J.P."/>
            <person name="Chiovitti A."/>
            <person name="Choi C.J."/>
            <person name="Coesel S."/>
            <person name="De Martino A."/>
            <person name="Detter J.C."/>
            <person name="Durkin C."/>
            <person name="Falciatore A."/>
            <person name="Fournet J."/>
            <person name="Haruta M."/>
            <person name="Huysman M.J."/>
            <person name="Jenkins B.D."/>
            <person name="Jiroutova K."/>
            <person name="Jorgensen R.E."/>
            <person name="Joubert Y."/>
            <person name="Kaplan A."/>
            <person name="Kroger N."/>
            <person name="Kroth P.G."/>
            <person name="La Roche J."/>
            <person name="Lindquist E."/>
            <person name="Lommer M."/>
            <person name="Martin-Jezequel V."/>
            <person name="Lopez P.J."/>
            <person name="Lucas S."/>
            <person name="Mangogna M."/>
            <person name="McGinnis K."/>
            <person name="Medlin L.K."/>
            <person name="Montsant A."/>
            <person name="Oudot-Le Secq M.P."/>
            <person name="Napoli C."/>
            <person name="Obornik M."/>
            <person name="Parker M.S."/>
            <person name="Petit J.L."/>
            <person name="Porcel B.M."/>
            <person name="Poulsen N."/>
            <person name="Robison M."/>
            <person name="Rychlewski L."/>
            <person name="Rynearson T.A."/>
            <person name="Schmutz J."/>
            <person name="Shapiro H."/>
            <person name="Siaut M."/>
            <person name="Stanley M."/>
            <person name="Sussman M.R."/>
            <person name="Taylor A.R."/>
            <person name="Vardi A."/>
            <person name="von Dassow P."/>
            <person name="Vyverman W."/>
            <person name="Willis A."/>
            <person name="Wyrwicz L.S."/>
            <person name="Rokhsar D.S."/>
            <person name="Weissenbach J."/>
            <person name="Armbrust E.V."/>
            <person name="Green B.R."/>
            <person name="Van de Peer Y."/>
            <person name="Grigoriev I.V."/>
        </authorList>
    </citation>
    <scope>NUCLEOTIDE SEQUENCE [LARGE SCALE GENOMIC DNA]</scope>
    <source>
        <strain evidence="2 3">CCMP1335</strain>
    </source>
</reference>
<dbReference type="AlphaFoldDB" id="B8C540"/>
<dbReference type="Proteomes" id="UP000001449">
    <property type="component" value="Chromosome 6"/>
</dbReference>
<proteinExistence type="predicted"/>
<sequence length="230" mass="23950">MSSTLNVTGGEIVGADSSSDENTSSDAGAGVIVGSASRAEFYKDATVRGGNHLGELDTVRIRRDTDAVGITPQVKTLESSDTTTSTNSVKGGDALIGQYFGSIITIHGGNFIGGRGTSSSDGNSVHVAYDAQAHIYGGSFQGDWLARDRGVVVAYGCVQRIGTRLVGHLENGDQVNVQVVEQGGGQVIVKEGEGNCDMYRRQSSSAAVGRLIASALIRMAVAVLLCFRMM</sequence>
<dbReference type="GeneID" id="7448402"/>
<evidence type="ECO:0000256" key="1">
    <source>
        <dbReference type="SAM" id="MobiDB-lite"/>
    </source>
</evidence>
<dbReference type="HOGENOM" id="CLU_1206921_0_0_1"/>
<feature type="compositionally biased region" description="Polar residues" evidence="1">
    <location>
        <begin position="16"/>
        <end position="26"/>
    </location>
</feature>
<feature type="region of interest" description="Disordered" evidence="1">
    <location>
        <begin position="1"/>
        <end position="26"/>
    </location>
</feature>
<organism evidence="2 3">
    <name type="scientific">Thalassiosira pseudonana</name>
    <name type="common">Marine diatom</name>
    <name type="synonym">Cyclotella nana</name>
    <dbReference type="NCBI Taxonomy" id="35128"/>
    <lineage>
        <taxon>Eukaryota</taxon>
        <taxon>Sar</taxon>
        <taxon>Stramenopiles</taxon>
        <taxon>Ochrophyta</taxon>
        <taxon>Bacillariophyta</taxon>
        <taxon>Coscinodiscophyceae</taxon>
        <taxon>Thalassiosirophycidae</taxon>
        <taxon>Thalassiosirales</taxon>
        <taxon>Thalassiosiraceae</taxon>
        <taxon>Thalassiosira</taxon>
    </lineage>
</organism>
<accession>B8C540</accession>
<reference evidence="2 3" key="1">
    <citation type="journal article" date="2004" name="Science">
        <title>The genome of the diatom Thalassiosira pseudonana: ecology, evolution, and metabolism.</title>
        <authorList>
            <person name="Armbrust E.V."/>
            <person name="Berges J.A."/>
            <person name="Bowler C."/>
            <person name="Green B.R."/>
            <person name="Martinez D."/>
            <person name="Putnam N.H."/>
            <person name="Zhou S."/>
            <person name="Allen A.E."/>
            <person name="Apt K.E."/>
            <person name="Bechner M."/>
            <person name="Brzezinski M.A."/>
            <person name="Chaal B.K."/>
            <person name="Chiovitti A."/>
            <person name="Davis A.K."/>
            <person name="Demarest M.S."/>
            <person name="Detter J.C."/>
            <person name="Glavina T."/>
            <person name="Goodstein D."/>
            <person name="Hadi M.Z."/>
            <person name="Hellsten U."/>
            <person name="Hildebrand M."/>
            <person name="Jenkins B.D."/>
            <person name="Jurka J."/>
            <person name="Kapitonov V.V."/>
            <person name="Kroger N."/>
            <person name="Lau W.W."/>
            <person name="Lane T.W."/>
            <person name="Larimer F.W."/>
            <person name="Lippmeier J.C."/>
            <person name="Lucas S."/>
            <person name="Medina M."/>
            <person name="Montsant A."/>
            <person name="Obornik M."/>
            <person name="Parker M.S."/>
            <person name="Palenik B."/>
            <person name="Pazour G.J."/>
            <person name="Richardson P.M."/>
            <person name="Rynearson T.A."/>
            <person name="Saito M.A."/>
            <person name="Schwartz D.C."/>
            <person name="Thamatrakoln K."/>
            <person name="Valentin K."/>
            <person name="Vardi A."/>
            <person name="Wilkerson F.P."/>
            <person name="Rokhsar D.S."/>
        </authorList>
    </citation>
    <scope>NUCLEOTIDE SEQUENCE [LARGE SCALE GENOMIC DNA]</scope>
    <source>
        <strain evidence="2 3">CCMP1335</strain>
    </source>
</reference>
<gene>
    <name evidence="2" type="ORF">THAPSDRAFT_5943</name>
</gene>
<protein>
    <submittedName>
        <fullName evidence="2">Uncharacterized protein</fullName>
    </submittedName>
</protein>
<dbReference type="KEGG" id="tps:THAPSDRAFT_5943"/>
<keyword evidence="3" id="KW-1185">Reference proteome</keyword>
<evidence type="ECO:0000313" key="2">
    <source>
        <dbReference type="EMBL" id="EED91052.1"/>
    </source>
</evidence>
<dbReference type="RefSeq" id="XP_002290945.1">
    <property type="nucleotide sequence ID" value="XM_002290909.1"/>
</dbReference>
<name>B8C540_THAPS</name>
<dbReference type="EMBL" id="CM000643">
    <property type="protein sequence ID" value="EED91052.1"/>
    <property type="molecule type" value="Genomic_DNA"/>
</dbReference>
<dbReference type="PaxDb" id="35128-Thaps5943"/>
<dbReference type="InParanoid" id="B8C540"/>
<evidence type="ECO:0000313" key="3">
    <source>
        <dbReference type="Proteomes" id="UP000001449"/>
    </source>
</evidence>